<evidence type="ECO:0000256" key="1">
    <source>
        <dbReference type="SAM" id="MobiDB-lite"/>
    </source>
</evidence>
<keyword evidence="3" id="KW-1185">Reference proteome</keyword>
<dbReference type="EMBL" id="JAIQCJ010000892">
    <property type="protein sequence ID" value="KAJ8794005.1"/>
    <property type="molecule type" value="Genomic_DNA"/>
</dbReference>
<reference evidence="2 3" key="1">
    <citation type="submission" date="2022-11" db="EMBL/GenBank/DDBJ databases">
        <title>Whole genome sequence of Eschrichtius robustus ER-17-0199.</title>
        <authorList>
            <person name="Bruniche-Olsen A."/>
            <person name="Black A.N."/>
            <person name="Fields C.J."/>
            <person name="Walden K."/>
            <person name="Dewoody J.A."/>
        </authorList>
    </citation>
    <scope>NUCLEOTIDE SEQUENCE [LARGE SCALE GENOMIC DNA]</scope>
    <source>
        <strain evidence="2">ER-17-0199</strain>
        <tissue evidence="2">Blubber</tissue>
    </source>
</reference>
<sequence length="225" mass="24311">MPRVLRSGLTLHRRSAQAKGRGPQRVGHECAAPEAVLVLAAVYSRIPETVSLHFQVASKIPFATDLIAPRPQPVGLFRAACLTPAPWPGAPLPALLPEGQQHPPPPTEGSVTVVPSLGAHRAGRAGVSSQDEEETPEEEPSPRVCRGARRVQGLIPSSGEDTEDLYCLDDPRTGRAWRAKWMFLKEQSAHREYTSLQEGNRKQWLLSGPAAEASLGLTTQALMSV</sequence>
<feature type="region of interest" description="Disordered" evidence="1">
    <location>
        <begin position="92"/>
        <end position="143"/>
    </location>
</feature>
<evidence type="ECO:0000313" key="2">
    <source>
        <dbReference type="EMBL" id="KAJ8794005.1"/>
    </source>
</evidence>
<accession>A0AB34HS85</accession>
<dbReference type="AlphaFoldDB" id="A0AB34HS85"/>
<name>A0AB34HS85_ESCRO</name>
<evidence type="ECO:0000313" key="3">
    <source>
        <dbReference type="Proteomes" id="UP001159641"/>
    </source>
</evidence>
<comment type="caution">
    <text evidence="2">The sequence shown here is derived from an EMBL/GenBank/DDBJ whole genome shotgun (WGS) entry which is preliminary data.</text>
</comment>
<proteinExistence type="predicted"/>
<protein>
    <submittedName>
        <fullName evidence="2">Uncharacterized protein</fullName>
    </submittedName>
</protein>
<feature type="compositionally biased region" description="Acidic residues" evidence="1">
    <location>
        <begin position="130"/>
        <end position="139"/>
    </location>
</feature>
<gene>
    <name evidence="2" type="ORF">J1605_003415</name>
</gene>
<organism evidence="2 3">
    <name type="scientific">Eschrichtius robustus</name>
    <name type="common">California gray whale</name>
    <name type="synonym">Eschrichtius gibbosus</name>
    <dbReference type="NCBI Taxonomy" id="9764"/>
    <lineage>
        <taxon>Eukaryota</taxon>
        <taxon>Metazoa</taxon>
        <taxon>Chordata</taxon>
        <taxon>Craniata</taxon>
        <taxon>Vertebrata</taxon>
        <taxon>Euteleostomi</taxon>
        <taxon>Mammalia</taxon>
        <taxon>Eutheria</taxon>
        <taxon>Laurasiatheria</taxon>
        <taxon>Artiodactyla</taxon>
        <taxon>Whippomorpha</taxon>
        <taxon>Cetacea</taxon>
        <taxon>Mysticeti</taxon>
        <taxon>Eschrichtiidae</taxon>
        <taxon>Eschrichtius</taxon>
    </lineage>
</organism>
<dbReference type="Proteomes" id="UP001159641">
    <property type="component" value="Unassembled WGS sequence"/>
</dbReference>